<dbReference type="RefSeq" id="WP_275683020.1">
    <property type="nucleotide sequence ID" value="NZ_JAJLJH010000003.1"/>
</dbReference>
<name>A0A9X1YIJ8_9BURK</name>
<dbReference type="AlphaFoldDB" id="A0A9X1YIJ8"/>
<keyword evidence="3" id="KW-1185">Reference proteome</keyword>
<dbReference type="EMBL" id="JAJLJH010000003">
    <property type="protein sequence ID" value="MCK9686984.1"/>
    <property type="molecule type" value="Genomic_DNA"/>
</dbReference>
<protein>
    <recommendedName>
        <fullName evidence="4">Type II secretion system protein GspF domain-containing protein</fullName>
    </recommendedName>
</protein>
<keyword evidence="1" id="KW-0812">Transmembrane</keyword>
<proteinExistence type="predicted"/>
<evidence type="ECO:0000313" key="3">
    <source>
        <dbReference type="Proteomes" id="UP001139353"/>
    </source>
</evidence>
<evidence type="ECO:0000256" key="1">
    <source>
        <dbReference type="SAM" id="Phobius"/>
    </source>
</evidence>
<organism evidence="2 3">
    <name type="scientific">Scleromatobacter humisilvae</name>
    <dbReference type="NCBI Taxonomy" id="2897159"/>
    <lineage>
        <taxon>Bacteria</taxon>
        <taxon>Pseudomonadati</taxon>
        <taxon>Pseudomonadota</taxon>
        <taxon>Betaproteobacteria</taxon>
        <taxon>Burkholderiales</taxon>
        <taxon>Sphaerotilaceae</taxon>
        <taxon>Scleromatobacter</taxon>
    </lineage>
</organism>
<comment type="caution">
    <text evidence="2">The sequence shown here is derived from an EMBL/GenBank/DDBJ whole genome shotgun (WGS) entry which is preliminary data.</text>
</comment>
<feature type="transmembrane region" description="Helical" evidence="1">
    <location>
        <begin position="141"/>
        <end position="168"/>
    </location>
</feature>
<keyword evidence="1" id="KW-0472">Membrane</keyword>
<feature type="transmembrane region" description="Helical" evidence="1">
    <location>
        <begin position="296"/>
        <end position="320"/>
    </location>
</feature>
<evidence type="ECO:0008006" key="4">
    <source>
        <dbReference type="Google" id="ProtNLM"/>
    </source>
</evidence>
<gene>
    <name evidence="2" type="ORF">LPC04_14830</name>
</gene>
<reference evidence="2" key="1">
    <citation type="submission" date="2021-11" db="EMBL/GenBank/DDBJ databases">
        <title>BS-T2-15 a new species belonging to the Comamonadaceae family isolated from the soil of a French oak forest.</title>
        <authorList>
            <person name="Mieszkin S."/>
            <person name="Alain K."/>
        </authorList>
    </citation>
    <scope>NUCLEOTIDE SEQUENCE</scope>
    <source>
        <strain evidence="2">BS-T2-15</strain>
    </source>
</reference>
<evidence type="ECO:0000313" key="2">
    <source>
        <dbReference type="EMBL" id="MCK9686984.1"/>
    </source>
</evidence>
<sequence length="347" mass="38112">MYQRNEAMVSFLEGEIANANLTRQRSRARALRIVLHRHQDGEHASRVSHLLEGVVPRSDAMLLTAVDRAADKPQALNALADAIDKQQQMLRLTLSYSALPAMTIPICYALIVVLGKVILVIDEATPVYAQEALWEGINGWAKAVAIFAQAWGTQTLLALGLALAAMLWSLPRWRGPLRLCVEAWPVYSLYRDFQAGMLFSSMAMMLKTGETLQGSIDDVTQRASPWMRWHLGRVVDALDENPTATLDAFRRGLLSSHLLSRAATLNRSSASFSDVLIQLGTSEGERVLARVKKAAVIANFALVGLFASVATFMGVASMTVPGKFASLMEPSNLMTLRAIYDAEHPQH</sequence>
<accession>A0A9X1YIJ8</accession>
<dbReference type="Proteomes" id="UP001139353">
    <property type="component" value="Unassembled WGS sequence"/>
</dbReference>
<keyword evidence="1" id="KW-1133">Transmembrane helix</keyword>
<feature type="transmembrane region" description="Helical" evidence="1">
    <location>
        <begin position="98"/>
        <end position="121"/>
    </location>
</feature>